<dbReference type="Proteomes" id="UP000822688">
    <property type="component" value="Chromosome 11"/>
</dbReference>
<evidence type="ECO:0000313" key="2">
    <source>
        <dbReference type="Proteomes" id="UP000822688"/>
    </source>
</evidence>
<evidence type="ECO:0000313" key="1">
    <source>
        <dbReference type="EMBL" id="KAG0557447.1"/>
    </source>
</evidence>
<sequence length="62" mass="6910">MCLLELLITPVACKVFLIVLRSCHRGSYSPYVKDSGVELMSRIPQEIQFSDGCGMLGFRTLS</sequence>
<name>A0A8T0GFX6_CERPU</name>
<keyword evidence="2" id="KW-1185">Reference proteome</keyword>
<accession>A0A8T0GFX6</accession>
<protein>
    <submittedName>
        <fullName evidence="1">Uncharacterized protein</fullName>
    </submittedName>
</protein>
<dbReference type="EMBL" id="CM026432">
    <property type="protein sequence ID" value="KAG0557447.1"/>
    <property type="molecule type" value="Genomic_DNA"/>
</dbReference>
<reference evidence="1 2" key="1">
    <citation type="submission" date="2020-06" db="EMBL/GenBank/DDBJ databases">
        <title>WGS assembly of Ceratodon purpureus strain R40.</title>
        <authorList>
            <person name="Carey S.B."/>
            <person name="Jenkins J."/>
            <person name="Shu S."/>
            <person name="Lovell J.T."/>
            <person name="Sreedasyam A."/>
            <person name="Maumus F."/>
            <person name="Tiley G.P."/>
            <person name="Fernandez-Pozo N."/>
            <person name="Barry K."/>
            <person name="Chen C."/>
            <person name="Wang M."/>
            <person name="Lipzen A."/>
            <person name="Daum C."/>
            <person name="Saski C.A."/>
            <person name="Payton A.C."/>
            <person name="Mcbreen J.C."/>
            <person name="Conrad R.E."/>
            <person name="Kollar L.M."/>
            <person name="Olsson S."/>
            <person name="Huttunen S."/>
            <person name="Landis J.B."/>
            <person name="Wickett N.J."/>
            <person name="Johnson M.G."/>
            <person name="Rensing S.A."/>
            <person name="Grimwood J."/>
            <person name="Schmutz J."/>
            <person name="Mcdaniel S.F."/>
        </authorList>
    </citation>
    <scope>NUCLEOTIDE SEQUENCE [LARGE SCALE GENOMIC DNA]</scope>
    <source>
        <strain evidence="1 2">R40</strain>
    </source>
</reference>
<proteinExistence type="predicted"/>
<comment type="caution">
    <text evidence="1">The sequence shown here is derived from an EMBL/GenBank/DDBJ whole genome shotgun (WGS) entry which is preliminary data.</text>
</comment>
<gene>
    <name evidence="1" type="ORF">KC19_11G131000</name>
</gene>
<organism evidence="1 2">
    <name type="scientific">Ceratodon purpureus</name>
    <name type="common">Fire moss</name>
    <name type="synonym">Dicranum purpureum</name>
    <dbReference type="NCBI Taxonomy" id="3225"/>
    <lineage>
        <taxon>Eukaryota</taxon>
        <taxon>Viridiplantae</taxon>
        <taxon>Streptophyta</taxon>
        <taxon>Embryophyta</taxon>
        <taxon>Bryophyta</taxon>
        <taxon>Bryophytina</taxon>
        <taxon>Bryopsida</taxon>
        <taxon>Dicranidae</taxon>
        <taxon>Pseudoditrichales</taxon>
        <taxon>Ditrichaceae</taxon>
        <taxon>Ceratodon</taxon>
    </lineage>
</organism>
<dbReference type="AlphaFoldDB" id="A0A8T0GFX6"/>